<dbReference type="Gene3D" id="1.10.287.1490">
    <property type="match status" value="1"/>
</dbReference>
<feature type="compositionally biased region" description="Polar residues" evidence="2">
    <location>
        <begin position="225"/>
        <end position="241"/>
    </location>
</feature>
<feature type="compositionally biased region" description="Basic and acidic residues" evidence="2">
    <location>
        <begin position="295"/>
        <end position="304"/>
    </location>
</feature>
<feature type="region of interest" description="Disordered" evidence="2">
    <location>
        <begin position="180"/>
        <end position="352"/>
    </location>
</feature>
<evidence type="ECO:0000256" key="2">
    <source>
        <dbReference type="SAM" id="MobiDB-lite"/>
    </source>
</evidence>
<feature type="compositionally biased region" description="Polar residues" evidence="2">
    <location>
        <begin position="180"/>
        <end position="217"/>
    </location>
</feature>
<keyword evidence="1" id="KW-0175">Coiled coil</keyword>
<keyword evidence="4" id="KW-1185">Reference proteome</keyword>
<reference evidence="4" key="1">
    <citation type="journal article" date="2019" name="Int. J. Syst. Evol. Microbiol.">
        <title>The Global Catalogue of Microorganisms (GCM) 10K type strain sequencing project: providing services to taxonomists for standard genome sequencing and annotation.</title>
        <authorList>
            <consortium name="The Broad Institute Genomics Platform"/>
            <consortium name="The Broad Institute Genome Sequencing Center for Infectious Disease"/>
            <person name="Wu L."/>
            <person name="Ma J."/>
        </authorList>
    </citation>
    <scope>NUCLEOTIDE SEQUENCE [LARGE SCALE GENOMIC DNA]</scope>
    <source>
        <strain evidence="4">CCM 7282</strain>
    </source>
</reference>
<dbReference type="RefSeq" id="WP_062444484.1">
    <property type="nucleotide sequence ID" value="NZ_BMCJ01000001.1"/>
</dbReference>
<protein>
    <submittedName>
        <fullName evidence="3">Uncharacterized protein</fullName>
    </submittedName>
</protein>
<feature type="compositionally biased region" description="Polar residues" evidence="2">
    <location>
        <begin position="259"/>
        <end position="275"/>
    </location>
</feature>
<sequence>MYKYKLYSTDDIERLKHQLKVYEQTLNVVKKGEAVDDYLLIKHEFNETHSKLIRLEGEMKSMEEKYQRQSADFEEREENFADYMQNVNNMMSQLKEDISKVIDKVDQLNINELIEKINTVIYSQNSHFRESIREIDRLKEDIAQIQDQVVINQENNQKAQNPRKSEYRQLQNMLQSYRNVEQPSQSFSRQNSSFTRTSSQKHQSNIPSTGGQNTLSRGKSKRRTFQQSQNELNKNIIYSKQQGKKKANQLPKSPEKQRSAVNPTENITAEIQSKLSKQKQERKSQDSSENPIKNNEFKSTHVDPKASTPKNNDITEQDMKKQPQLETNEETHPKSQKKIEFSSLFSIFQKKD</sequence>
<name>A0ABQ1NEX4_9BACI</name>
<feature type="coiled-coil region" evidence="1">
    <location>
        <begin position="12"/>
        <end position="155"/>
    </location>
</feature>
<evidence type="ECO:0000256" key="1">
    <source>
        <dbReference type="SAM" id="Coils"/>
    </source>
</evidence>
<feature type="compositionally biased region" description="Basic and acidic residues" evidence="2">
    <location>
        <begin position="317"/>
        <end position="340"/>
    </location>
</feature>
<proteinExistence type="predicted"/>
<evidence type="ECO:0000313" key="4">
    <source>
        <dbReference type="Proteomes" id="UP000619534"/>
    </source>
</evidence>
<organism evidence="3 4">
    <name type="scientific">Thalassobacillus devorans</name>
    <dbReference type="NCBI Taxonomy" id="279813"/>
    <lineage>
        <taxon>Bacteria</taxon>
        <taxon>Bacillati</taxon>
        <taxon>Bacillota</taxon>
        <taxon>Bacilli</taxon>
        <taxon>Bacillales</taxon>
        <taxon>Bacillaceae</taxon>
        <taxon>Thalassobacillus</taxon>
    </lineage>
</organism>
<dbReference type="Proteomes" id="UP000619534">
    <property type="component" value="Unassembled WGS sequence"/>
</dbReference>
<evidence type="ECO:0000313" key="3">
    <source>
        <dbReference type="EMBL" id="GGC75030.1"/>
    </source>
</evidence>
<accession>A0ABQ1NEX4</accession>
<comment type="caution">
    <text evidence="3">The sequence shown here is derived from an EMBL/GenBank/DDBJ whole genome shotgun (WGS) entry which is preliminary data.</text>
</comment>
<gene>
    <name evidence="3" type="ORF">GCM10007216_02040</name>
</gene>
<dbReference type="EMBL" id="BMCJ01000001">
    <property type="protein sequence ID" value="GGC75030.1"/>
    <property type="molecule type" value="Genomic_DNA"/>
</dbReference>